<evidence type="ECO:0000313" key="2">
    <source>
        <dbReference type="EMBL" id="CAC5357441.1"/>
    </source>
</evidence>
<gene>
    <name evidence="2" type="ORF">MCOR_1114</name>
</gene>
<evidence type="ECO:0000256" key="1">
    <source>
        <dbReference type="SAM" id="Coils"/>
    </source>
</evidence>
<feature type="coiled-coil region" evidence="1">
    <location>
        <begin position="9"/>
        <end position="80"/>
    </location>
</feature>
<evidence type="ECO:0000313" key="3">
    <source>
        <dbReference type="Proteomes" id="UP000507470"/>
    </source>
</evidence>
<organism evidence="2 3">
    <name type="scientific">Mytilus coruscus</name>
    <name type="common">Sea mussel</name>
    <dbReference type="NCBI Taxonomy" id="42192"/>
    <lineage>
        <taxon>Eukaryota</taxon>
        <taxon>Metazoa</taxon>
        <taxon>Spiralia</taxon>
        <taxon>Lophotrochozoa</taxon>
        <taxon>Mollusca</taxon>
        <taxon>Bivalvia</taxon>
        <taxon>Autobranchia</taxon>
        <taxon>Pteriomorphia</taxon>
        <taxon>Mytilida</taxon>
        <taxon>Mytiloidea</taxon>
        <taxon>Mytilidae</taxon>
        <taxon>Mytilinae</taxon>
        <taxon>Mytilus</taxon>
    </lineage>
</organism>
<proteinExistence type="predicted"/>
<sequence>MSFPDIHKCMKLSSENEDLKRKYLKVKEQRDTYHKELQEFKQKQKIDNLLRSYVTTREKYLKVKEQRDTYHKELQEFKQKQKIDNLLRSYVTTRDTSCQTEPGRSWQPICFQKKKSEESKENDVDKTNKLLSMHNQMMRRYEKEVKLNMSHMETITDLNIQISELERKLIDESEKHKKTQKELLDLHVGNHKKTAQEKRRYKHKNHEQYMDEIACLDSEDKFLHIKKECAKVKKENEKLKKELKGLDLGFFEEIEDIKFALQQSAKLNKEYEQTLRKMCVKFGIPYSHPEKNILDDRSKWK</sequence>
<reference evidence="2 3" key="1">
    <citation type="submission" date="2020-06" db="EMBL/GenBank/DDBJ databases">
        <authorList>
            <person name="Li R."/>
            <person name="Bekaert M."/>
        </authorList>
    </citation>
    <scope>NUCLEOTIDE SEQUENCE [LARGE SCALE GENOMIC DNA]</scope>
    <source>
        <strain evidence="3">wild</strain>
    </source>
</reference>
<dbReference type="Proteomes" id="UP000507470">
    <property type="component" value="Unassembled WGS sequence"/>
</dbReference>
<accession>A0A6J7ZXR4</accession>
<name>A0A6J7ZXR4_MYTCO</name>
<protein>
    <submittedName>
        <fullName evidence="2">Uncharacterized protein</fullName>
    </submittedName>
</protein>
<keyword evidence="3" id="KW-1185">Reference proteome</keyword>
<feature type="coiled-coil region" evidence="1">
    <location>
        <begin position="222"/>
        <end position="277"/>
    </location>
</feature>
<dbReference type="AlphaFoldDB" id="A0A6J7ZXR4"/>
<keyword evidence="1" id="KW-0175">Coiled coil</keyword>
<dbReference type="EMBL" id="CACVKT020000204">
    <property type="protein sequence ID" value="CAC5357441.1"/>
    <property type="molecule type" value="Genomic_DNA"/>
</dbReference>
<feature type="coiled-coil region" evidence="1">
    <location>
        <begin position="124"/>
        <end position="182"/>
    </location>
</feature>
<dbReference type="OrthoDB" id="9986859at2759"/>